<comment type="caution">
    <text evidence="3">The sequence shown here is derived from an EMBL/GenBank/DDBJ whole genome shotgun (WGS) entry which is preliminary data.</text>
</comment>
<evidence type="ECO:0000256" key="1">
    <source>
        <dbReference type="ARBA" id="ARBA00022737"/>
    </source>
</evidence>
<gene>
    <name evidence="3" type="ORF">PCOR1329_LOCUS12849</name>
</gene>
<proteinExistence type="predicted"/>
<dbReference type="EMBL" id="CAUYUJ010003780">
    <property type="protein sequence ID" value="CAK0806736.1"/>
    <property type="molecule type" value="Genomic_DNA"/>
</dbReference>
<organism evidence="3 4">
    <name type="scientific">Prorocentrum cordatum</name>
    <dbReference type="NCBI Taxonomy" id="2364126"/>
    <lineage>
        <taxon>Eukaryota</taxon>
        <taxon>Sar</taxon>
        <taxon>Alveolata</taxon>
        <taxon>Dinophyceae</taxon>
        <taxon>Prorocentrales</taxon>
        <taxon>Prorocentraceae</taxon>
        <taxon>Prorocentrum</taxon>
    </lineage>
</organism>
<name>A0ABN9QP37_9DINO</name>
<dbReference type="Proteomes" id="UP001189429">
    <property type="component" value="Unassembled WGS sequence"/>
</dbReference>
<evidence type="ECO:0000256" key="2">
    <source>
        <dbReference type="ARBA" id="ARBA00022803"/>
    </source>
</evidence>
<dbReference type="InterPro" id="IPR039663">
    <property type="entry name" value="AIP/AIPL1/TTC9"/>
</dbReference>
<keyword evidence="1" id="KW-0677">Repeat</keyword>
<evidence type="ECO:0000313" key="4">
    <source>
        <dbReference type="Proteomes" id="UP001189429"/>
    </source>
</evidence>
<dbReference type="PANTHER" id="PTHR11242">
    <property type="entry name" value="ARYL HYDROCARBON RECEPTOR INTERACTING PROTEIN RELATED"/>
    <property type="match status" value="1"/>
</dbReference>
<keyword evidence="2" id="KW-0802">TPR repeat</keyword>
<feature type="non-terminal residue" evidence="3">
    <location>
        <position position="1"/>
    </location>
</feature>
<sequence length="328" mass="36886">EGNVEFKAQSISTARQRYEQALELLDLRKLGDGEDNLRARAGALRTPVLLNLALCCLKAEPAEAHRALECCEEALDLEPQNPKAMYRKAKALIELEEFREAEWELARACRLVPKDAAMRRDLEQLRQRQRDSKAREKATFEGIFERGQGFASDNRPAGGSSRPAVSDKDVKDLYFHDGEGENPYEGSLNPRRDALEAQARARWVDHLARVTPWWLPDLWNPARGKQPWFLYCREAALCALQTAALAGRNLDLPPWDASDFQRPQPRESEWAPLRLSTGPAHAQGLTLHHVAMARVGVALVDFFNFLFCKGWGANQDAQVLAGSMCLAK</sequence>
<evidence type="ECO:0000313" key="3">
    <source>
        <dbReference type="EMBL" id="CAK0806736.1"/>
    </source>
</evidence>
<accession>A0ABN9QP37</accession>
<reference evidence="3" key="1">
    <citation type="submission" date="2023-10" db="EMBL/GenBank/DDBJ databases">
        <authorList>
            <person name="Chen Y."/>
            <person name="Shah S."/>
            <person name="Dougan E. K."/>
            <person name="Thang M."/>
            <person name="Chan C."/>
        </authorList>
    </citation>
    <scope>NUCLEOTIDE SEQUENCE [LARGE SCALE GENOMIC DNA]</scope>
</reference>
<protein>
    <submittedName>
        <fullName evidence="3">Uncharacterized protein</fullName>
    </submittedName>
</protein>
<dbReference type="Pfam" id="PF14559">
    <property type="entry name" value="TPR_19"/>
    <property type="match status" value="1"/>
</dbReference>
<dbReference type="Gene3D" id="1.25.40.10">
    <property type="entry name" value="Tetratricopeptide repeat domain"/>
    <property type="match status" value="1"/>
</dbReference>
<keyword evidence="4" id="KW-1185">Reference proteome</keyword>
<dbReference type="PANTHER" id="PTHR11242:SF0">
    <property type="entry name" value="TPR_REGION DOMAIN-CONTAINING PROTEIN"/>
    <property type="match status" value="1"/>
</dbReference>
<dbReference type="SUPFAM" id="SSF48452">
    <property type="entry name" value="TPR-like"/>
    <property type="match status" value="1"/>
</dbReference>
<dbReference type="InterPro" id="IPR011990">
    <property type="entry name" value="TPR-like_helical_dom_sf"/>
</dbReference>